<dbReference type="FunCoup" id="B3S5M6">
    <property type="interactions" value="99"/>
</dbReference>
<dbReference type="Proteomes" id="UP000009022">
    <property type="component" value="Unassembled WGS sequence"/>
</dbReference>
<dbReference type="KEGG" id="tad:TRIADDRAFT_59519"/>
<dbReference type="GO" id="GO:0016020">
    <property type="term" value="C:membrane"/>
    <property type="evidence" value="ECO:0007669"/>
    <property type="project" value="UniProtKB-SubCell"/>
</dbReference>
<evidence type="ECO:0000256" key="5">
    <source>
        <dbReference type="SAM" id="Phobius"/>
    </source>
</evidence>
<feature type="transmembrane region" description="Helical" evidence="5">
    <location>
        <begin position="255"/>
        <end position="283"/>
    </location>
</feature>
<dbReference type="PANTHER" id="PTHR45698">
    <property type="entry name" value="TRACE AMINE-ASSOCIATED RECEPTOR 19N-RELATED"/>
    <property type="match status" value="1"/>
</dbReference>
<dbReference type="OrthoDB" id="5954629at2759"/>
<dbReference type="HOGENOM" id="CLU_009579_6_0_1"/>
<feature type="transmembrane region" description="Helical" evidence="5">
    <location>
        <begin position="198"/>
        <end position="222"/>
    </location>
</feature>
<dbReference type="EMBL" id="DS985251">
    <property type="protein sequence ID" value="EDV21984.1"/>
    <property type="molecule type" value="Genomic_DNA"/>
</dbReference>
<dbReference type="Pfam" id="PF00001">
    <property type="entry name" value="7tm_1"/>
    <property type="match status" value="1"/>
</dbReference>
<dbReference type="PANTHER" id="PTHR45698:SF1">
    <property type="entry name" value="TRACE AMINE-ASSOCIATED RECEPTOR 13C-LIKE"/>
    <property type="match status" value="1"/>
</dbReference>
<feature type="transmembrane region" description="Helical" evidence="5">
    <location>
        <begin position="66"/>
        <end position="84"/>
    </location>
</feature>
<dbReference type="RefSeq" id="XP_002115621.1">
    <property type="nucleotide sequence ID" value="XM_002115585.1"/>
</dbReference>
<proteinExistence type="predicted"/>
<dbReference type="PRINTS" id="PR00237">
    <property type="entry name" value="GPCRRHODOPSN"/>
</dbReference>
<dbReference type="PROSITE" id="PS50262">
    <property type="entry name" value="G_PROTEIN_RECEP_F1_2"/>
    <property type="match status" value="1"/>
</dbReference>
<dbReference type="GO" id="GO:0004930">
    <property type="term" value="F:G protein-coupled receptor activity"/>
    <property type="evidence" value="ECO:0007669"/>
    <property type="project" value="InterPro"/>
</dbReference>
<gene>
    <name evidence="7" type="ORF">TRIADDRAFT_59519</name>
</gene>
<dbReference type="PhylomeDB" id="B3S5M6"/>
<keyword evidence="3 5" id="KW-1133">Transmembrane helix</keyword>
<name>B3S5M6_TRIAD</name>
<keyword evidence="2 5" id="KW-0812">Transmembrane</keyword>
<comment type="subcellular location">
    <subcellularLocation>
        <location evidence="1">Membrane</location>
    </subcellularLocation>
</comment>
<evidence type="ECO:0000256" key="1">
    <source>
        <dbReference type="ARBA" id="ARBA00004370"/>
    </source>
</evidence>
<dbReference type="InterPro" id="IPR017452">
    <property type="entry name" value="GPCR_Rhodpsn_7TM"/>
</dbReference>
<dbReference type="STRING" id="10228.B3S5M6"/>
<dbReference type="InterPro" id="IPR000276">
    <property type="entry name" value="GPCR_Rhodpsn"/>
</dbReference>
<feature type="transmembrane region" description="Helical" evidence="5">
    <location>
        <begin position="152"/>
        <end position="172"/>
    </location>
</feature>
<keyword evidence="4 5" id="KW-0472">Membrane</keyword>
<dbReference type="OMA" id="PDDNRHR"/>
<dbReference type="GeneID" id="6756832"/>
<evidence type="ECO:0000313" key="8">
    <source>
        <dbReference type="Proteomes" id="UP000009022"/>
    </source>
</evidence>
<dbReference type="InParanoid" id="B3S5M6"/>
<feature type="domain" description="G-protein coupled receptors family 1 profile" evidence="6">
    <location>
        <begin position="44"/>
        <end position="306"/>
    </location>
</feature>
<sequence>MAMNISFNSSPAEDPKENISGHNYNGGIGTQIGFSLIAILCIVGNLLVFILFLYSRKLRNFPHGVLIWNLALVDFLTGIFIIVTPEHIIREAYVHPPPGLAGQLFCMIIGSEIFTFGFGFISMYTLCVLSIERRYAVVKMNLHARYFTMKRTKWTVLGVWIWGLLLVFGNLFQSHYVASENPPCIWQPLPGGQAFNTAIYLVLFCFRFLFPMACVITCYTDIWRYMRSTIRNLQQHMDKKATAAYRVKNRITLTCAVTSLAFLLCWLPNVIYFTLANLGVAFIGNDGHFATKLLILLNSCINPFIYASTNQYYRAEFVKLLVNCKCIHPKTTSNTTAKSIHITVDDYQQNT</sequence>
<evidence type="ECO:0000313" key="7">
    <source>
        <dbReference type="EMBL" id="EDV21984.1"/>
    </source>
</evidence>
<reference evidence="7 8" key="1">
    <citation type="journal article" date="2008" name="Nature">
        <title>The Trichoplax genome and the nature of placozoans.</title>
        <authorList>
            <person name="Srivastava M."/>
            <person name="Begovic E."/>
            <person name="Chapman J."/>
            <person name="Putnam N.H."/>
            <person name="Hellsten U."/>
            <person name="Kawashima T."/>
            <person name="Kuo A."/>
            <person name="Mitros T."/>
            <person name="Salamov A."/>
            <person name="Carpenter M.L."/>
            <person name="Signorovitch A.Y."/>
            <person name="Moreno M.A."/>
            <person name="Kamm K."/>
            <person name="Grimwood J."/>
            <person name="Schmutz J."/>
            <person name="Shapiro H."/>
            <person name="Grigoriev I.V."/>
            <person name="Buss L.W."/>
            <person name="Schierwater B."/>
            <person name="Dellaporta S.L."/>
            <person name="Rokhsar D.S."/>
        </authorList>
    </citation>
    <scope>NUCLEOTIDE SEQUENCE [LARGE SCALE GENOMIC DNA]</scope>
    <source>
        <strain evidence="7 8">Grell-BS-1999</strain>
    </source>
</reference>
<accession>B3S5M6</accession>
<keyword evidence="8" id="KW-1185">Reference proteome</keyword>
<feature type="transmembrane region" description="Helical" evidence="5">
    <location>
        <begin position="289"/>
        <end position="307"/>
    </location>
</feature>
<feature type="transmembrane region" description="Helical" evidence="5">
    <location>
        <begin position="32"/>
        <end position="54"/>
    </location>
</feature>
<dbReference type="Gene3D" id="1.20.1070.10">
    <property type="entry name" value="Rhodopsin 7-helix transmembrane proteins"/>
    <property type="match status" value="1"/>
</dbReference>
<dbReference type="eggNOG" id="KOG3656">
    <property type="taxonomic scope" value="Eukaryota"/>
</dbReference>
<evidence type="ECO:0000256" key="2">
    <source>
        <dbReference type="ARBA" id="ARBA00022692"/>
    </source>
</evidence>
<evidence type="ECO:0000259" key="6">
    <source>
        <dbReference type="PROSITE" id="PS50262"/>
    </source>
</evidence>
<protein>
    <recommendedName>
        <fullName evidence="6">G-protein coupled receptors family 1 profile domain-containing protein</fullName>
    </recommendedName>
</protein>
<evidence type="ECO:0000256" key="3">
    <source>
        <dbReference type="ARBA" id="ARBA00022989"/>
    </source>
</evidence>
<dbReference type="AlphaFoldDB" id="B3S5M6"/>
<evidence type="ECO:0000256" key="4">
    <source>
        <dbReference type="ARBA" id="ARBA00023136"/>
    </source>
</evidence>
<dbReference type="CTD" id="6756832"/>
<dbReference type="SUPFAM" id="SSF81321">
    <property type="entry name" value="Family A G protein-coupled receptor-like"/>
    <property type="match status" value="1"/>
</dbReference>
<dbReference type="CDD" id="cd00637">
    <property type="entry name" value="7tm_classA_rhodopsin-like"/>
    <property type="match status" value="1"/>
</dbReference>
<organism evidence="7 8">
    <name type="scientific">Trichoplax adhaerens</name>
    <name type="common">Trichoplax reptans</name>
    <dbReference type="NCBI Taxonomy" id="10228"/>
    <lineage>
        <taxon>Eukaryota</taxon>
        <taxon>Metazoa</taxon>
        <taxon>Placozoa</taxon>
        <taxon>Uniplacotomia</taxon>
        <taxon>Trichoplacea</taxon>
        <taxon>Trichoplacidae</taxon>
        <taxon>Trichoplax</taxon>
    </lineage>
</organism>
<feature type="transmembrane region" description="Helical" evidence="5">
    <location>
        <begin position="104"/>
        <end position="131"/>
    </location>
</feature>